<dbReference type="InterPro" id="IPR013320">
    <property type="entry name" value="ConA-like_dom_sf"/>
</dbReference>
<keyword evidence="8" id="KW-1185">Reference proteome</keyword>
<name>M0GVR1_HALGM</name>
<evidence type="ECO:0000313" key="8">
    <source>
        <dbReference type="Proteomes" id="UP000011571"/>
    </source>
</evidence>
<dbReference type="Pfam" id="PF08244">
    <property type="entry name" value="Glyco_hydro_32C"/>
    <property type="match status" value="1"/>
</dbReference>
<keyword evidence="4" id="KW-0326">Glycosidase</keyword>
<dbReference type="SMART" id="SM00640">
    <property type="entry name" value="Glyco_32"/>
    <property type="match status" value="1"/>
</dbReference>
<evidence type="ECO:0000256" key="1">
    <source>
        <dbReference type="ARBA" id="ARBA00009902"/>
    </source>
</evidence>
<evidence type="ECO:0000256" key="3">
    <source>
        <dbReference type="ARBA" id="ARBA00022801"/>
    </source>
</evidence>
<evidence type="ECO:0000313" key="7">
    <source>
        <dbReference type="EMBL" id="ELZ76310.1"/>
    </source>
</evidence>
<dbReference type="PANTHER" id="PTHR43101">
    <property type="entry name" value="BETA-FRUCTOSIDASE"/>
    <property type="match status" value="1"/>
</dbReference>
<dbReference type="InterPro" id="IPR013148">
    <property type="entry name" value="Glyco_hydro_32_N"/>
</dbReference>
<dbReference type="EC" id="3.2.1.26" evidence="2"/>
<sequence length="544" mass="61557">MFNGLIDELALYEDALTKDQIASHYEEIRSQHDGDLPKAGVKEIGLDPSLYSDDHHRPEYHLIAPGHWMNEPHAPLYYDGQYHLFYQHNPKGPYWGNIHWGHWVSDDLVHWRHLPVALSPGPTDLDPDGIWSGNATYNEDGDPVLFYTAGNMANTPDQVVATATPADPTDSELVEWEKTNEVTIEKPRRVGLRENDFRDPYVWREDGRWLCLVGAGVRGGGGTALVYESKTLEEWQFKGHLFQIGHDKYPELGTVWELPILLSLGEDSDGDEKHVFIISPVGAGADVEVYYWLGEWDADDYRFVPDNEEPQRIDYGDFGFTGPSAMRDPETGRCILFTIAQDQRRPQDHFDAGWAHNGGLPLELYLTDDDQLGIDPIEELTSLRQTELLDVSDQTLRSANEELIGVAGDTLEILLEIDSDGASRYGIELRKSPDGEERTLIYYDEEREHIYVHREENSSNVDVRSGLAKRSSLVHSGEFELDGETLRLRLFLDKSMVECYVQSRKSVTTRVYPTRPDATGLALWADGGVTVEAMQVWELEGIGL</sequence>
<dbReference type="EMBL" id="AOLJ01000027">
    <property type="protein sequence ID" value="ELZ76310.1"/>
    <property type="molecule type" value="Genomic_DNA"/>
</dbReference>
<protein>
    <recommendedName>
        <fullName evidence="2">beta-fructofuranosidase</fullName>
        <ecNumber evidence="2">3.2.1.26</ecNumber>
    </recommendedName>
</protein>
<dbReference type="SUPFAM" id="SSF75005">
    <property type="entry name" value="Arabinanase/levansucrase/invertase"/>
    <property type="match status" value="1"/>
</dbReference>
<dbReference type="InterPro" id="IPR023296">
    <property type="entry name" value="Glyco_hydro_beta-prop_sf"/>
</dbReference>
<evidence type="ECO:0000259" key="6">
    <source>
        <dbReference type="Pfam" id="PF08244"/>
    </source>
</evidence>
<dbReference type="Pfam" id="PF00251">
    <property type="entry name" value="Glyco_hydro_32N"/>
    <property type="match status" value="1"/>
</dbReference>
<dbReference type="InterPro" id="IPR051214">
    <property type="entry name" value="GH32_Enzymes"/>
</dbReference>
<comment type="similarity">
    <text evidence="1">Belongs to the glycosyl hydrolase 32 family.</text>
</comment>
<organism evidence="7 8">
    <name type="scientific">Haloferax gibbonsii (strain ATCC 33959 / DSM 4427 / JCM 8863 / NBRC 102184 / NCIMB 2188 / Ma 2.38)</name>
    <dbReference type="NCBI Taxonomy" id="1227459"/>
    <lineage>
        <taxon>Archaea</taxon>
        <taxon>Methanobacteriati</taxon>
        <taxon>Methanobacteriota</taxon>
        <taxon>Stenosarchaea group</taxon>
        <taxon>Halobacteria</taxon>
        <taxon>Halobacteriales</taxon>
        <taxon>Haloferacaceae</taxon>
        <taxon>Haloferax</taxon>
    </lineage>
</organism>
<feature type="domain" description="Glycosyl hydrolase family 32 N-terminal" evidence="5">
    <location>
        <begin position="61"/>
        <end position="372"/>
    </location>
</feature>
<dbReference type="Gene3D" id="2.115.10.20">
    <property type="entry name" value="Glycosyl hydrolase domain, family 43"/>
    <property type="match status" value="1"/>
</dbReference>
<dbReference type="AlphaFoldDB" id="M0GVR1"/>
<dbReference type="CDD" id="cd08996">
    <property type="entry name" value="GH32_FFase"/>
    <property type="match status" value="1"/>
</dbReference>
<proteinExistence type="inferred from homology"/>
<dbReference type="SUPFAM" id="SSF49899">
    <property type="entry name" value="Concanavalin A-like lectins/glucanases"/>
    <property type="match status" value="1"/>
</dbReference>
<dbReference type="InterPro" id="IPR013189">
    <property type="entry name" value="Glyco_hydro_32_C"/>
</dbReference>
<evidence type="ECO:0000256" key="2">
    <source>
        <dbReference type="ARBA" id="ARBA00012758"/>
    </source>
</evidence>
<dbReference type="PATRIC" id="fig|1227459.3.peg.3637"/>
<dbReference type="Proteomes" id="UP000011571">
    <property type="component" value="Unassembled WGS sequence"/>
</dbReference>
<dbReference type="InterPro" id="IPR001362">
    <property type="entry name" value="Glyco_hydro_32"/>
</dbReference>
<gene>
    <name evidence="7" type="ORF">C454_18474</name>
</gene>
<dbReference type="GO" id="GO:0005975">
    <property type="term" value="P:carbohydrate metabolic process"/>
    <property type="evidence" value="ECO:0007669"/>
    <property type="project" value="InterPro"/>
</dbReference>
<feature type="domain" description="Glycosyl hydrolase family 32 C-terminal" evidence="6">
    <location>
        <begin position="379"/>
        <end position="538"/>
    </location>
</feature>
<keyword evidence="3 7" id="KW-0378">Hydrolase</keyword>
<dbReference type="Gene3D" id="2.60.120.560">
    <property type="entry name" value="Exo-inulinase, domain 1"/>
    <property type="match status" value="1"/>
</dbReference>
<dbReference type="PANTHER" id="PTHR43101:SF1">
    <property type="entry name" value="BETA-FRUCTOSIDASE"/>
    <property type="match status" value="1"/>
</dbReference>
<comment type="caution">
    <text evidence="7">The sequence shown here is derived from an EMBL/GenBank/DDBJ whole genome shotgun (WGS) entry which is preliminary data.</text>
</comment>
<evidence type="ECO:0000256" key="4">
    <source>
        <dbReference type="ARBA" id="ARBA00023295"/>
    </source>
</evidence>
<accession>M0GVR1</accession>
<reference evidence="7 8" key="1">
    <citation type="journal article" date="2014" name="PLoS Genet.">
        <title>Phylogenetically driven sequencing of extremely halophilic archaea reveals strategies for static and dynamic osmo-response.</title>
        <authorList>
            <person name="Becker E.A."/>
            <person name="Seitzer P.M."/>
            <person name="Tritt A."/>
            <person name="Larsen D."/>
            <person name="Krusor M."/>
            <person name="Yao A.I."/>
            <person name="Wu D."/>
            <person name="Madern D."/>
            <person name="Eisen J.A."/>
            <person name="Darling A.E."/>
            <person name="Facciotti M.T."/>
        </authorList>
    </citation>
    <scope>NUCLEOTIDE SEQUENCE [LARGE SCALE GENOMIC DNA]</scope>
    <source>
        <strain evidence="8">ATCC 33959 / DSM 4427 / JCM 8863 / NBRC 102184 / NCIMB 2188 / Ma 2.38</strain>
    </source>
</reference>
<evidence type="ECO:0000259" key="5">
    <source>
        <dbReference type="Pfam" id="PF00251"/>
    </source>
</evidence>
<dbReference type="GO" id="GO:0004564">
    <property type="term" value="F:beta-fructofuranosidase activity"/>
    <property type="evidence" value="ECO:0007669"/>
    <property type="project" value="UniProtKB-EC"/>
</dbReference>